<name>A0A4R8T3H9_9PEZI</name>
<keyword evidence="2" id="KW-0719">Serine esterase</keyword>
<feature type="chain" id="PRO_5020994422" description="Carboxylic ester hydrolase" evidence="8">
    <location>
        <begin position="24"/>
        <end position="582"/>
    </location>
</feature>
<comment type="caution">
    <text evidence="9">The sequence shown here is derived from an EMBL/GenBank/DDBJ whole genome shotgun (WGS) entry which is preliminary data.</text>
</comment>
<keyword evidence="10" id="KW-1185">Reference proteome</keyword>
<comment type="similarity">
    <text evidence="1 8">Belongs to the tannase family.</text>
</comment>
<dbReference type="InterPro" id="IPR029058">
    <property type="entry name" value="AB_hydrolase_fold"/>
</dbReference>
<dbReference type="PANTHER" id="PTHR33938">
    <property type="entry name" value="FERULOYL ESTERASE B-RELATED"/>
    <property type="match status" value="1"/>
</dbReference>
<dbReference type="InterPro" id="IPR011118">
    <property type="entry name" value="Tannase/feruloyl_esterase"/>
</dbReference>
<dbReference type="EC" id="3.1.1.-" evidence="8"/>
<evidence type="ECO:0000256" key="8">
    <source>
        <dbReference type="RuleBase" id="RU361238"/>
    </source>
</evidence>
<evidence type="ECO:0000256" key="5">
    <source>
        <dbReference type="ARBA" id="ARBA00022801"/>
    </source>
</evidence>
<evidence type="ECO:0000256" key="2">
    <source>
        <dbReference type="ARBA" id="ARBA00022487"/>
    </source>
</evidence>
<feature type="signal peptide" evidence="8">
    <location>
        <begin position="1"/>
        <end position="23"/>
    </location>
</feature>
<proteinExistence type="inferred from homology"/>
<evidence type="ECO:0000256" key="4">
    <source>
        <dbReference type="ARBA" id="ARBA00022729"/>
    </source>
</evidence>
<evidence type="ECO:0000256" key="3">
    <source>
        <dbReference type="ARBA" id="ARBA00022723"/>
    </source>
</evidence>
<evidence type="ECO:0000313" key="10">
    <source>
        <dbReference type="Proteomes" id="UP000295604"/>
    </source>
</evidence>
<evidence type="ECO:0000256" key="6">
    <source>
        <dbReference type="ARBA" id="ARBA00022837"/>
    </source>
</evidence>
<reference evidence="9 10" key="1">
    <citation type="submission" date="2018-11" db="EMBL/GenBank/DDBJ databases">
        <title>Genome sequence and assembly of Colletotrichum sidae.</title>
        <authorList>
            <person name="Gan P."/>
            <person name="Shirasu K."/>
        </authorList>
    </citation>
    <scope>NUCLEOTIDE SEQUENCE [LARGE SCALE GENOMIC DNA]</scope>
    <source>
        <strain evidence="9 10">CBS 518.97</strain>
    </source>
</reference>
<dbReference type="Proteomes" id="UP000295604">
    <property type="component" value="Unassembled WGS sequence"/>
</dbReference>
<evidence type="ECO:0000313" key="9">
    <source>
        <dbReference type="EMBL" id="TEA11439.1"/>
    </source>
</evidence>
<dbReference type="SUPFAM" id="SSF53474">
    <property type="entry name" value="alpha/beta-Hydrolases"/>
    <property type="match status" value="1"/>
</dbReference>
<evidence type="ECO:0000256" key="7">
    <source>
        <dbReference type="ARBA" id="ARBA00023157"/>
    </source>
</evidence>
<dbReference type="GO" id="GO:0046872">
    <property type="term" value="F:metal ion binding"/>
    <property type="evidence" value="ECO:0007669"/>
    <property type="project" value="UniProtKB-KW"/>
</dbReference>
<dbReference type="SMR" id="A0A4R8T3H9"/>
<dbReference type="EMBL" id="QAPF01000335">
    <property type="protein sequence ID" value="TEA11439.1"/>
    <property type="molecule type" value="Genomic_DNA"/>
</dbReference>
<gene>
    <name evidence="9" type="primary">Tannase</name>
    <name evidence="9" type="ORF">C8034_v007449</name>
</gene>
<protein>
    <recommendedName>
        <fullName evidence="8">Carboxylic ester hydrolase</fullName>
        <ecNumber evidence="8">3.1.1.-</ecNumber>
    </recommendedName>
</protein>
<keyword evidence="3" id="KW-0479">Metal-binding</keyword>
<keyword evidence="7" id="KW-1015">Disulfide bond</keyword>
<evidence type="ECO:0000256" key="1">
    <source>
        <dbReference type="ARBA" id="ARBA00006249"/>
    </source>
</evidence>
<dbReference type="AlphaFoldDB" id="A0A4R8T3H9"/>
<keyword evidence="6" id="KW-0106">Calcium</keyword>
<sequence length="582" mass="63821">MPSSRRTLAVALVSVLVQAASLADVCTTTHAQEALPAAGFMPGITIDPSSVQTAIVTNASVSSEWYPSATIDYCNVTFAYSHDGLADDVVHVTYWVPAPDSFRNRYVSTGGGGLAINSQTRYIPTGIIVGAVSGITDGGFGSLDTQWDAVFLEANGTVNWQSVYMFGYQAHHELANVTYDTLRDWMLYGMDRYADSLQTTSPDLGAFRAAGGKVLHVHGESDDSIPAASSVRYYESVRGVMFPGRDADASSAALDEFYRLFLVFGGAHCGGNPRQAAGGWPQTTLQTVIDWVEKGAAPDRLSSTGEGGIDSICRWPLRPLCRDATRPRPLPFLIAASPSFNNCILASLRHLVSSQPSRAIRLRYDMGTAADEKHADADEFDPPANFTDTYYFPPFSQLQSEHHVGQDLYEDGETWCLLAEIDAASTSAGNPFCLVCHDRSGDSFVVGFDLSKGMRFSPAEFRIGYTVAVVYAKRVSFVDGTKGIRVSDMATCHAFPYKLDRLIEVNKTLVEYWDTLDDEGETKTCHACGREESELAECDRWVEAKEHNLDCAILRDANLQSLLRIESRDASEQKFRFTPRQR</sequence>
<keyword evidence="5 8" id="KW-0378">Hydrolase</keyword>
<accession>A0A4R8T3H9</accession>
<dbReference type="Pfam" id="PF07519">
    <property type="entry name" value="Tannase"/>
    <property type="match status" value="1"/>
</dbReference>
<dbReference type="PANTHER" id="PTHR33938:SF16">
    <property type="entry name" value="CARBOXYLIC ESTER HYDROLASE"/>
    <property type="match status" value="1"/>
</dbReference>
<organism evidence="9 10">
    <name type="scientific">Colletotrichum sidae</name>
    <dbReference type="NCBI Taxonomy" id="1347389"/>
    <lineage>
        <taxon>Eukaryota</taxon>
        <taxon>Fungi</taxon>
        <taxon>Dikarya</taxon>
        <taxon>Ascomycota</taxon>
        <taxon>Pezizomycotina</taxon>
        <taxon>Sordariomycetes</taxon>
        <taxon>Hypocreomycetidae</taxon>
        <taxon>Glomerellales</taxon>
        <taxon>Glomerellaceae</taxon>
        <taxon>Colletotrichum</taxon>
        <taxon>Colletotrichum orbiculare species complex</taxon>
    </lineage>
</organism>
<dbReference type="GO" id="GO:0030600">
    <property type="term" value="F:feruloyl esterase activity"/>
    <property type="evidence" value="ECO:0007669"/>
    <property type="project" value="UniProtKB-ARBA"/>
</dbReference>
<keyword evidence="4 8" id="KW-0732">Signal</keyword>